<protein>
    <submittedName>
        <fullName evidence="3">Hemerythrin domain-containing protein</fullName>
    </submittedName>
</protein>
<dbReference type="AlphaFoldDB" id="A0A6G9H9T7"/>
<feature type="domain" description="Hemerythrin-like" evidence="2">
    <location>
        <begin position="4"/>
        <end position="137"/>
    </location>
</feature>
<keyword evidence="4" id="KW-1185">Reference proteome</keyword>
<dbReference type="InterPro" id="IPR012312">
    <property type="entry name" value="Hemerythrin-like"/>
</dbReference>
<dbReference type="Gene3D" id="1.20.120.520">
    <property type="entry name" value="nmb1532 protein domain like"/>
    <property type="match status" value="1"/>
</dbReference>
<dbReference type="EMBL" id="CP050177">
    <property type="protein sequence ID" value="QIQ07250.1"/>
    <property type="molecule type" value="Genomic_DNA"/>
</dbReference>
<organism evidence="3 4">
    <name type="scientific">Streptomyces liangshanensis</name>
    <dbReference type="NCBI Taxonomy" id="2717324"/>
    <lineage>
        <taxon>Bacteria</taxon>
        <taxon>Bacillati</taxon>
        <taxon>Actinomycetota</taxon>
        <taxon>Actinomycetes</taxon>
        <taxon>Kitasatosporales</taxon>
        <taxon>Streptomycetaceae</taxon>
        <taxon>Streptomyces</taxon>
    </lineage>
</organism>
<dbReference type="Pfam" id="PF01814">
    <property type="entry name" value="Hemerythrin"/>
    <property type="match status" value="1"/>
</dbReference>
<gene>
    <name evidence="3" type="ORF">HA039_30415</name>
</gene>
<dbReference type="KEGG" id="slia:HA039_30415"/>
<dbReference type="Proteomes" id="UP000501179">
    <property type="component" value="Chromosome"/>
</dbReference>
<dbReference type="CDD" id="cd12108">
    <property type="entry name" value="Hr-like"/>
    <property type="match status" value="1"/>
</dbReference>
<evidence type="ECO:0000256" key="1">
    <source>
        <dbReference type="SAM" id="MobiDB-lite"/>
    </source>
</evidence>
<reference evidence="3 4" key="1">
    <citation type="submission" date="2020-03" db="EMBL/GenBank/DDBJ databases">
        <title>A novel species.</title>
        <authorList>
            <person name="Gao J."/>
        </authorList>
    </citation>
    <scope>NUCLEOTIDE SEQUENCE [LARGE SCALE GENOMIC DNA]</scope>
    <source>
        <strain evidence="3 4">QMT-12</strain>
    </source>
</reference>
<name>A0A6G9H9T7_9ACTN</name>
<accession>A0A6G9H9T7</accession>
<evidence type="ECO:0000313" key="4">
    <source>
        <dbReference type="Proteomes" id="UP000501179"/>
    </source>
</evidence>
<evidence type="ECO:0000313" key="3">
    <source>
        <dbReference type="EMBL" id="QIQ07250.1"/>
    </source>
</evidence>
<sequence>MADVRDMYTAHVMLRREFRLLPGLVRGVPPGDIKRAKIVATHAEKICLVLHLHHEGEDLVLWPLLLERGGEQTSAIVPTMEEQHHGIETALRDVTELLAAWKESARGGELLAASCETLSARLQEHMAMEEERILPLVEEHVTAAEWAQLGEHGLNGTPKQDLPLVLGMVMYEGDPLVLKEILSKAPLAARLVMPFVGPRVYARHARRVYGTPTPPRVGDGHIEPGPGLTSA</sequence>
<evidence type="ECO:0000259" key="2">
    <source>
        <dbReference type="Pfam" id="PF01814"/>
    </source>
</evidence>
<feature type="region of interest" description="Disordered" evidence="1">
    <location>
        <begin position="209"/>
        <end position="231"/>
    </location>
</feature>
<proteinExistence type="predicted"/>